<dbReference type="GO" id="GO:0003723">
    <property type="term" value="F:RNA binding"/>
    <property type="evidence" value="ECO:0007669"/>
    <property type="project" value="InterPro"/>
</dbReference>
<sequence length="811" mass="92864">MSTDFKVSVVAGGKPLSNGVLFLKDRLHYIIPYNNQLKVYFLTTRQCIRSIKFNNINNINLDQGLCDIKQDNQNSNLIWVFTNNGEIFIINWKEKLINPVIKNFKLNKPNNDPILKILQFNSNDEILILSGKDSNKPHSKNIIKFKFIDDDDFTSNFEILFSIKNVLLYGQSNDSTKLVLFNKTVENGRILTTIDLKSSKISSIEYKFNYKAFITSLAISNNSLLAIGTSSGVIHLIYQESSSTRLLKWHIDQVSSLSFSNDSNYLLSGGLEKVLVFWQLDTEKQQFLPRLNGEIFKISNNTINDDLIQLFLKLDNQDNIEILILSTVDLQSRLSINGPRQNFNSDLINLKKIIKSFNKIDNEIEDINIMKLKYDFTNLFQIHPISKNLYFINGSNLQIFDFNKNEQIYLQKIVDTLPIGKVKSELKILDPIVKNFEFSKDGQWLLTIEEHRHGEIDNLLSKNDLTYVFKIWKLIQLEKNSIQWDLITKIINPHGINIPVTSLISAPESYFKGVGFLTADNNGGVRLWRPNNSITGEGWSLKKLKSSSLGIFNNSTSLTWSKDSSLILLGFDDSIISIDINTFEEIELIKLNKSVGSRIRHLEIIDNDLIILSSTNLKSINLITLEENQLNLQTNPPKNGKNLISINGKNGLIAYVVNYYNINSQKLNSKLFIFNSKSILPIFIQDHDEYITSINWNHDNDFIFIDIKSRIGILTNSRIEFITEDSQGNDSQLDYENEMRLLLQDAQSSAQSIIPGINNKNNNEIDFNNEDEENGFVKTLDINSFNSLFENINDGGIKLETLFERVMQVIN</sequence>
<gene>
    <name evidence="9" type="ORF">WICMUC_004052</name>
</gene>
<evidence type="ECO:0000256" key="2">
    <source>
        <dbReference type="ARBA" id="ARBA00022517"/>
    </source>
</evidence>
<evidence type="ECO:0000256" key="4">
    <source>
        <dbReference type="ARBA" id="ARBA00022574"/>
    </source>
</evidence>
<reference evidence="9" key="1">
    <citation type="journal article" date="2021" name="Open Biol.">
        <title>Shared evolutionary footprints suggest mitochondrial oxidative damage underlies multiple complex I losses in fungi.</title>
        <authorList>
            <person name="Schikora-Tamarit M.A."/>
            <person name="Marcet-Houben M."/>
            <person name="Nosek J."/>
            <person name="Gabaldon T."/>
        </authorList>
    </citation>
    <scope>NUCLEOTIDE SEQUENCE</scope>
    <source>
        <strain evidence="9">CBS6341</strain>
    </source>
</reference>
<dbReference type="OrthoDB" id="4096at2759"/>
<proteinExistence type="predicted"/>
<dbReference type="GO" id="GO:2000234">
    <property type="term" value="P:positive regulation of rRNA processing"/>
    <property type="evidence" value="ECO:0007669"/>
    <property type="project" value="TreeGrafter"/>
</dbReference>
<comment type="subcellular location">
    <subcellularLocation>
        <location evidence="1">Nucleus</location>
        <location evidence="1">Nucleolus</location>
    </subcellularLocation>
</comment>
<dbReference type="InterPro" id="IPR053826">
    <property type="entry name" value="WDR75"/>
</dbReference>
<dbReference type="EMBL" id="JAEUBF010001112">
    <property type="protein sequence ID" value="KAH3672830.1"/>
    <property type="molecule type" value="Genomic_DNA"/>
</dbReference>
<evidence type="ECO:0000256" key="3">
    <source>
        <dbReference type="ARBA" id="ARBA00022552"/>
    </source>
</evidence>
<dbReference type="InterPro" id="IPR015943">
    <property type="entry name" value="WD40/YVTN_repeat-like_dom_sf"/>
</dbReference>
<feature type="repeat" description="WD" evidence="8">
    <location>
        <begin position="247"/>
        <end position="288"/>
    </location>
</feature>
<dbReference type="InterPro" id="IPR036322">
    <property type="entry name" value="WD40_repeat_dom_sf"/>
</dbReference>
<comment type="caution">
    <text evidence="9">The sequence shown here is derived from an EMBL/GenBank/DDBJ whole genome shotgun (WGS) entry which is preliminary data.</text>
</comment>
<dbReference type="Proteomes" id="UP000769528">
    <property type="component" value="Unassembled WGS sequence"/>
</dbReference>
<evidence type="ECO:0000256" key="6">
    <source>
        <dbReference type="ARBA" id="ARBA00023163"/>
    </source>
</evidence>
<keyword evidence="2" id="KW-0690">Ribosome biogenesis</keyword>
<name>A0A9P8TBW4_9ASCO</name>
<dbReference type="PROSITE" id="PS50082">
    <property type="entry name" value="WD_REPEATS_2"/>
    <property type="match status" value="1"/>
</dbReference>
<dbReference type="PANTHER" id="PTHR44215">
    <property type="entry name" value="WD REPEAT-CONTAINING PROTEIN 75"/>
    <property type="match status" value="1"/>
</dbReference>
<keyword evidence="3" id="KW-0698">rRNA processing</keyword>
<evidence type="ECO:0000256" key="8">
    <source>
        <dbReference type="PROSITE-ProRule" id="PRU00221"/>
    </source>
</evidence>
<dbReference type="AlphaFoldDB" id="A0A9P8TBW4"/>
<protein>
    <submittedName>
        <fullName evidence="9">Uncharacterized protein</fullName>
    </submittedName>
</protein>
<evidence type="ECO:0000256" key="5">
    <source>
        <dbReference type="ARBA" id="ARBA00022737"/>
    </source>
</evidence>
<evidence type="ECO:0000256" key="7">
    <source>
        <dbReference type="ARBA" id="ARBA00023242"/>
    </source>
</evidence>
<evidence type="ECO:0000313" key="10">
    <source>
        <dbReference type="Proteomes" id="UP000769528"/>
    </source>
</evidence>
<keyword evidence="6" id="KW-0804">Transcription</keyword>
<dbReference type="GO" id="GO:0006364">
    <property type="term" value="P:rRNA processing"/>
    <property type="evidence" value="ECO:0007669"/>
    <property type="project" value="UniProtKB-KW"/>
</dbReference>
<keyword evidence="5" id="KW-0677">Repeat</keyword>
<organism evidence="9 10">
    <name type="scientific">Wickerhamomyces mucosus</name>
    <dbReference type="NCBI Taxonomy" id="1378264"/>
    <lineage>
        <taxon>Eukaryota</taxon>
        <taxon>Fungi</taxon>
        <taxon>Dikarya</taxon>
        <taxon>Ascomycota</taxon>
        <taxon>Saccharomycotina</taxon>
        <taxon>Saccharomycetes</taxon>
        <taxon>Phaffomycetales</taxon>
        <taxon>Wickerhamomycetaceae</taxon>
        <taxon>Wickerhamomyces</taxon>
    </lineage>
</organism>
<dbReference type="Gene3D" id="2.130.10.10">
    <property type="entry name" value="YVTN repeat-like/Quinoprotein amine dehydrogenase"/>
    <property type="match status" value="2"/>
</dbReference>
<accession>A0A9P8TBW4</accession>
<dbReference type="PANTHER" id="PTHR44215:SF1">
    <property type="entry name" value="WD REPEAT-CONTAINING PROTEIN 75"/>
    <property type="match status" value="1"/>
</dbReference>
<reference evidence="9" key="2">
    <citation type="submission" date="2021-01" db="EMBL/GenBank/DDBJ databases">
        <authorList>
            <person name="Schikora-Tamarit M.A."/>
        </authorList>
    </citation>
    <scope>NUCLEOTIDE SEQUENCE</scope>
    <source>
        <strain evidence="9">CBS6341</strain>
    </source>
</reference>
<dbReference type="SUPFAM" id="SSF50978">
    <property type="entry name" value="WD40 repeat-like"/>
    <property type="match status" value="2"/>
</dbReference>
<dbReference type="InterPro" id="IPR001680">
    <property type="entry name" value="WD40_rpt"/>
</dbReference>
<dbReference type="GO" id="GO:0045943">
    <property type="term" value="P:positive regulation of transcription by RNA polymerase I"/>
    <property type="evidence" value="ECO:0007669"/>
    <property type="project" value="InterPro"/>
</dbReference>
<dbReference type="SMART" id="SM00320">
    <property type="entry name" value="WD40"/>
    <property type="match status" value="2"/>
</dbReference>
<dbReference type="PROSITE" id="PS50294">
    <property type="entry name" value="WD_REPEATS_REGION"/>
    <property type="match status" value="1"/>
</dbReference>
<dbReference type="Pfam" id="PF00400">
    <property type="entry name" value="WD40"/>
    <property type="match status" value="1"/>
</dbReference>
<keyword evidence="10" id="KW-1185">Reference proteome</keyword>
<evidence type="ECO:0000256" key="1">
    <source>
        <dbReference type="ARBA" id="ARBA00004604"/>
    </source>
</evidence>
<keyword evidence="7" id="KW-0539">Nucleus</keyword>
<dbReference type="GO" id="GO:0032040">
    <property type="term" value="C:small-subunit processome"/>
    <property type="evidence" value="ECO:0007669"/>
    <property type="project" value="InterPro"/>
</dbReference>
<evidence type="ECO:0000313" key="9">
    <source>
        <dbReference type="EMBL" id="KAH3672830.1"/>
    </source>
</evidence>
<keyword evidence="4 8" id="KW-0853">WD repeat</keyword>